<evidence type="ECO:0000313" key="3">
    <source>
        <dbReference type="Proteomes" id="UP001165080"/>
    </source>
</evidence>
<proteinExistence type="predicted"/>
<sequence>MVAQGSAGRAQIWNTTMLLRMEPPGQQVFLLLPPSTSARHAAECPKRGWDIASLDPRSLARCATTTTTSHVEGRASAIRHPPHPAPALLRSLPTPCAEPRTTRRVFAQLASVADVFFRQKGMIDDLATLVLATPDGLGLTSFHHVLLSPYSRYPLISLDELSQRPVRDRHVAWSAEGHHVSCFQRVVLCKFHGSAQGMMATGQVVLRHIAPRLPPDPMGFGAEPVATHSTLRVLIESRSGPTRNIRNLQQIVKACEQENAKGFEAGSFNHLSCKILHTGDTPTLYGVERFYTTVAAVRSAHVLVAVHGAGAANSIFMESDNVSTAMLEIRPCFPIRFFSLNIEDPAQCHPSDYEAAALASPAITPMRGEGDMRARDQHMTLRPGAFLAMLRHMGALLRNDSAWRSADAAGALHGYVVPEGLVLGGLCEQNMTQHLANGATLIRV</sequence>
<evidence type="ECO:0000256" key="1">
    <source>
        <dbReference type="SAM" id="MobiDB-lite"/>
    </source>
</evidence>
<reference evidence="2 3" key="1">
    <citation type="journal article" date="2023" name="Commun. Biol.">
        <title>Reorganization of the ancestral sex-determining regions during the evolution of trioecy in Pleodorina starrii.</title>
        <authorList>
            <person name="Takahashi K."/>
            <person name="Suzuki S."/>
            <person name="Kawai-Toyooka H."/>
            <person name="Yamamoto K."/>
            <person name="Hamaji T."/>
            <person name="Ootsuki R."/>
            <person name="Yamaguchi H."/>
            <person name="Kawachi M."/>
            <person name="Higashiyama T."/>
            <person name="Nozaki H."/>
        </authorList>
    </citation>
    <scope>NUCLEOTIDE SEQUENCE [LARGE SCALE GENOMIC DNA]</scope>
    <source>
        <strain evidence="2 3">NIES-4479</strain>
    </source>
</reference>
<gene>
    <name evidence="2" type="primary">PLESTBF000247</name>
    <name evidence="2" type="ORF">PLESTB_000504600</name>
</gene>
<dbReference type="Proteomes" id="UP001165080">
    <property type="component" value="Unassembled WGS sequence"/>
</dbReference>
<dbReference type="AlphaFoldDB" id="A0A9W6BG71"/>
<dbReference type="InterPro" id="IPR007657">
    <property type="entry name" value="Glycosyltransferase_61"/>
</dbReference>
<dbReference type="PANTHER" id="PTHR20961">
    <property type="entry name" value="GLYCOSYLTRANSFERASE"/>
    <property type="match status" value="1"/>
</dbReference>
<evidence type="ECO:0000313" key="2">
    <source>
        <dbReference type="EMBL" id="GLC51459.1"/>
    </source>
</evidence>
<keyword evidence="3" id="KW-1185">Reference proteome</keyword>
<organism evidence="2 3">
    <name type="scientific">Pleodorina starrii</name>
    <dbReference type="NCBI Taxonomy" id="330485"/>
    <lineage>
        <taxon>Eukaryota</taxon>
        <taxon>Viridiplantae</taxon>
        <taxon>Chlorophyta</taxon>
        <taxon>core chlorophytes</taxon>
        <taxon>Chlorophyceae</taxon>
        <taxon>CS clade</taxon>
        <taxon>Chlamydomonadales</taxon>
        <taxon>Volvocaceae</taxon>
        <taxon>Pleodorina</taxon>
    </lineage>
</organism>
<dbReference type="EMBL" id="BRXU01000004">
    <property type="protein sequence ID" value="GLC51459.1"/>
    <property type="molecule type" value="Genomic_DNA"/>
</dbReference>
<accession>A0A9W6BG71</accession>
<dbReference type="PANTHER" id="PTHR20961:SF124">
    <property type="entry name" value="GLYCOSYLTRANSFERASE"/>
    <property type="match status" value="1"/>
</dbReference>
<comment type="caution">
    <text evidence="2">The sequence shown here is derived from an EMBL/GenBank/DDBJ whole genome shotgun (WGS) entry which is preliminary data.</text>
</comment>
<dbReference type="GO" id="GO:0016757">
    <property type="term" value="F:glycosyltransferase activity"/>
    <property type="evidence" value="ECO:0007669"/>
    <property type="project" value="InterPro"/>
</dbReference>
<name>A0A9W6BG71_9CHLO</name>
<protein>
    <submittedName>
        <fullName evidence="2">Uncharacterized protein</fullName>
    </submittedName>
</protein>
<feature type="region of interest" description="Disordered" evidence="1">
    <location>
        <begin position="70"/>
        <end position="92"/>
    </location>
</feature>